<dbReference type="SUPFAM" id="SSF54975">
    <property type="entry name" value="Acylphosphatase/BLUF domain-like"/>
    <property type="match status" value="1"/>
</dbReference>
<gene>
    <name evidence="2" type="ORF">IFJ75_15375</name>
</gene>
<accession>A0A975GXY5</accession>
<dbReference type="KEGG" id="bgoe:IFJ75_15375"/>
<name>A0A975GXY5_9CAUL</name>
<dbReference type="GO" id="GO:0071949">
    <property type="term" value="F:FAD binding"/>
    <property type="evidence" value="ECO:0007669"/>
    <property type="project" value="InterPro"/>
</dbReference>
<protein>
    <submittedName>
        <fullName evidence="2">BLUF domain-containing protein</fullName>
    </submittedName>
</protein>
<dbReference type="PROSITE" id="PS50925">
    <property type="entry name" value="BLUF"/>
    <property type="match status" value="1"/>
</dbReference>
<dbReference type="InterPro" id="IPR007024">
    <property type="entry name" value="BLUF_domain"/>
</dbReference>
<evidence type="ECO:0000313" key="3">
    <source>
        <dbReference type="Proteomes" id="UP000663918"/>
    </source>
</evidence>
<evidence type="ECO:0000313" key="2">
    <source>
        <dbReference type="EMBL" id="QTC93369.1"/>
    </source>
</evidence>
<dbReference type="Gene3D" id="3.30.70.100">
    <property type="match status" value="1"/>
</dbReference>
<organism evidence="2 3">
    <name type="scientific">Brevundimonas goettingensis</name>
    <dbReference type="NCBI Taxonomy" id="2774190"/>
    <lineage>
        <taxon>Bacteria</taxon>
        <taxon>Pseudomonadati</taxon>
        <taxon>Pseudomonadota</taxon>
        <taxon>Alphaproteobacteria</taxon>
        <taxon>Caulobacterales</taxon>
        <taxon>Caulobacteraceae</taxon>
        <taxon>Brevundimonas</taxon>
    </lineage>
</organism>
<dbReference type="Proteomes" id="UP000663918">
    <property type="component" value="Chromosome"/>
</dbReference>
<dbReference type="GO" id="GO:0009882">
    <property type="term" value="F:blue light photoreceptor activity"/>
    <property type="evidence" value="ECO:0007669"/>
    <property type="project" value="InterPro"/>
</dbReference>
<dbReference type="AlphaFoldDB" id="A0A975GXY5"/>
<dbReference type="InterPro" id="IPR036046">
    <property type="entry name" value="Acylphosphatase-like_dom_sf"/>
</dbReference>
<dbReference type="SMART" id="SM01034">
    <property type="entry name" value="BLUF"/>
    <property type="match status" value="1"/>
</dbReference>
<reference evidence="2" key="1">
    <citation type="submission" date="2020-09" db="EMBL/GenBank/DDBJ databases">
        <title>Brevundimonas sp. LVF2 isolated from a puddle in Goettingen, Germany.</title>
        <authorList>
            <person name="Friedrich I."/>
            <person name="Klassen A."/>
            <person name="Hannes N."/>
            <person name="Schneider D."/>
            <person name="Hertel R."/>
            <person name="Daniel R."/>
        </authorList>
    </citation>
    <scope>NUCLEOTIDE SEQUENCE</scope>
    <source>
        <strain evidence="2">LVF2</strain>
    </source>
</reference>
<sequence length="117" mass="13084">MLSIAQILGASDINNRRDELRGLLIFHRGQFMQLIEGQRIDLDRLLTRLRFDPRHENIRMLVDENVIGEPLGVHPMARIAVDGKVAAMIGDRPLDCLSLPQVEALFTTAAETLDLAA</sequence>
<dbReference type="Pfam" id="PF04940">
    <property type="entry name" value="BLUF"/>
    <property type="match status" value="1"/>
</dbReference>
<evidence type="ECO:0000259" key="1">
    <source>
        <dbReference type="PROSITE" id="PS50925"/>
    </source>
</evidence>
<keyword evidence="3" id="KW-1185">Reference proteome</keyword>
<proteinExistence type="predicted"/>
<feature type="domain" description="BLUF" evidence="1">
    <location>
        <begin position="1"/>
        <end position="77"/>
    </location>
</feature>
<dbReference type="EMBL" id="CP062222">
    <property type="protein sequence ID" value="QTC93369.1"/>
    <property type="molecule type" value="Genomic_DNA"/>
</dbReference>